<dbReference type="InterPro" id="IPR036282">
    <property type="entry name" value="Glutathione-S-Trfase_C_sf"/>
</dbReference>
<dbReference type="PANTHER" id="PTHR43968:SF8">
    <property type="entry name" value="S-TRANSFERASE, PUTATIVE (AFU_ORTHOLOGUE AFUA_2G00590)-RELATED"/>
    <property type="match status" value="1"/>
</dbReference>
<dbReference type="Proteomes" id="UP000800235">
    <property type="component" value="Unassembled WGS sequence"/>
</dbReference>
<gene>
    <name evidence="3" type="ORF">EJ08DRAFT_703731</name>
</gene>
<dbReference type="CDD" id="cd00299">
    <property type="entry name" value="GST_C_family"/>
    <property type="match status" value="1"/>
</dbReference>
<dbReference type="SFLD" id="SFLDG00358">
    <property type="entry name" value="Main_(cytGST)"/>
    <property type="match status" value="1"/>
</dbReference>
<evidence type="ECO:0000259" key="2">
    <source>
        <dbReference type="PROSITE" id="PS50405"/>
    </source>
</evidence>
<feature type="domain" description="GST C-terminal" evidence="2">
    <location>
        <begin position="94"/>
        <end position="232"/>
    </location>
</feature>
<dbReference type="CDD" id="cd00570">
    <property type="entry name" value="GST_N_family"/>
    <property type="match status" value="1"/>
</dbReference>
<dbReference type="Gene3D" id="3.40.30.10">
    <property type="entry name" value="Glutaredoxin"/>
    <property type="match status" value="1"/>
</dbReference>
<dbReference type="PROSITE" id="PS51354">
    <property type="entry name" value="GLUTAREDOXIN_2"/>
    <property type="match status" value="1"/>
</dbReference>
<evidence type="ECO:0008006" key="5">
    <source>
        <dbReference type="Google" id="ProtNLM"/>
    </source>
</evidence>
<dbReference type="PROSITE" id="PS50404">
    <property type="entry name" value="GST_NTER"/>
    <property type="match status" value="1"/>
</dbReference>
<comment type="caution">
    <text evidence="3">The sequence shown here is derived from an EMBL/GenBank/DDBJ whole genome shotgun (WGS) entry which is preliminary data.</text>
</comment>
<feature type="domain" description="GST N-terminal" evidence="1">
    <location>
        <begin position="6"/>
        <end position="85"/>
    </location>
</feature>
<sequence>MGSTTADIVLYTNHRCPWAHRAHIALEELKVPFKEEIIPLDTPRTKEYLAINPRGLVPSIKYNGEIFTESGPVSWLLADAYPDKLVPASNAKGGAEKRTRIAFFADTYFTKFQSQLLKIFGAKTDEEIESIVTAAVDQVVKELEPLLKDANPFFGGSDHITLAEVLTGSFVIRLVSLTKAGVYPQKLSNSIAERAPNFWKWAESVAAHPSVTSIYDEESIISSTKARIEKARV</sequence>
<dbReference type="Pfam" id="PF13409">
    <property type="entry name" value="GST_N_2"/>
    <property type="match status" value="1"/>
</dbReference>
<accession>A0A9P4NDS2</accession>
<dbReference type="SUPFAM" id="SSF52833">
    <property type="entry name" value="Thioredoxin-like"/>
    <property type="match status" value="1"/>
</dbReference>
<dbReference type="SUPFAM" id="SSF47616">
    <property type="entry name" value="GST C-terminal domain-like"/>
    <property type="match status" value="1"/>
</dbReference>
<name>A0A9P4NDS2_9PEZI</name>
<dbReference type="SFLD" id="SFLDS00019">
    <property type="entry name" value="Glutathione_Transferase_(cytos"/>
    <property type="match status" value="1"/>
</dbReference>
<dbReference type="InterPro" id="IPR004045">
    <property type="entry name" value="Glutathione_S-Trfase_N"/>
</dbReference>
<dbReference type="PANTHER" id="PTHR43968">
    <property type="match status" value="1"/>
</dbReference>
<dbReference type="EMBL" id="MU007169">
    <property type="protein sequence ID" value="KAF2416133.1"/>
    <property type="molecule type" value="Genomic_DNA"/>
</dbReference>
<dbReference type="GO" id="GO:0005737">
    <property type="term" value="C:cytoplasm"/>
    <property type="evidence" value="ECO:0007669"/>
    <property type="project" value="TreeGrafter"/>
</dbReference>
<organism evidence="3 4">
    <name type="scientific">Tothia fuscella</name>
    <dbReference type="NCBI Taxonomy" id="1048955"/>
    <lineage>
        <taxon>Eukaryota</taxon>
        <taxon>Fungi</taxon>
        <taxon>Dikarya</taxon>
        <taxon>Ascomycota</taxon>
        <taxon>Pezizomycotina</taxon>
        <taxon>Dothideomycetes</taxon>
        <taxon>Pleosporomycetidae</taxon>
        <taxon>Venturiales</taxon>
        <taxon>Cylindrosympodiaceae</taxon>
        <taxon>Tothia</taxon>
    </lineage>
</organism>
<dbReference type="AlphaFoldDB" id="A0A9P4NDS2"/>
<keyword evidence="4" id="KW-1185">Reference proteome</keyword>
<dbReference type="PROSITE" id="PS50405">
    <property type="entry name" value="GST_CTER"/>
    <property type="match status" value="1"/>
</dbReference>
<dbReference type="InterPro" id="IPR040079">
    <property type="entry name" value="Glutathione_S-Trfase"/>
</dbReference>
<reference evidence="3" key="1">
    <citation type="journal article" date="2020" name="Stud. Mycol.">
        <title>101 Dothideomycetes genomes: a test case for predicting lifestyles and emergence of pathogens.</title>
        <authorList>
            <person name="Haridas S."/>
            <person name="Albert R."/>
            <person name="Binder M."/>
            <person name="Bloem J."/>
            <person name="Labutti K."/>
            <person name="Salamov A."/>
            <person name="Andreopoulos B."/>
            <person name="Baker S."/>
            <person name="Barry K."/>
            <person name="Bills G."/>
            <person name="Bluhm B."/>
            <person name="Cannon C."/>
            <person name="Castanera R."/>
            <person name="Culley D."/>
            <person name="Daum C."/>
            <person name="Ezra D."/>
            <person name="Gonzalez J."/>
            <person name="Henrissat B."/>
            <person name="Kuo A."/>
            <person name="Liang C."/>
            <person name="Lipzen A."/>
            <person name="Lutzoni F."/>
            <person name="Magnuson J."/>
            <person name="Mondo S."/>
            <person name="Nolan M."/>
            <person name="Ohm R."/>
            <person name="Pangilinan J."/>
            <person name="Park H.-J."/>
            <person name="Ramirez L."/>
            <person name="Alfaro M."/>
            <person name="Sun H."/>
            <person name="Tritt A."/>
            <person name="Yoshinaga Y."/>
            <person name="Zwiers L.-H."/>
            <person name="Turgeon B."/>
            <person name="Goodwin S."/>
            <person name="Spatafora J."/>
            <person name="Crous P."/>
            <person name="Grigoriev I."/>
        </authorList>
    </citation>
    <scope>NUCLEOTIDE SEQUENCE</scope>
    <source>
        <strain evidence="3">CBS 130266</strain>
    </source>
</reference>
<protein>
    <recommendedName>
        <fullName evidence="5">Glutathione S-transferase</fullName>
    </recommendedName>
</protein>
<dbReference type="Gene3D" id="1.20.1050.10">
    <property type="match status" value="1"/>
</dbReference>
<dbReference type="InterPro" id="IPR010987">
    <property type="entry name" value="Glutathione-S-Trfase_C-like"/>
</dbReference>
<dbReference type="InterPro" id="IPR050983">
    <property type="entry name" value="GST_Omega/HSP26"/>
</dbReference>
<evidence type="ECO:0000259" key="1">
    <source>
        <dbReference type="PROSITE" id="PS50404"/>
    </source>
</evidence>
<evidence type="ECO:0000313" key="4">
    <source>
        <dbReference type="Proteomes" id="UP000800235"/>
    </source>
</evidence>
<proteinExistence type="predicted"/>
<dbReference type="InterPro" id="IPR036249">
    <property type="entry name" value="Thioredoxin-like_sf"/>
</dbReference>
<dbReference type="OrthoDB" id="202840at2759"/>
<evidence type="ECO:0000313" key="3">
    <source>
        <dbReference type="EMBL" id="KAF2416133.1"/>
    </source>
</evidence>